<protein>
    <recommendedName>
        <fullName evidence="2">Integrase catalytic domain-containing protein</fullName>
    </recommendedName>
</protein>
<dbReference type="InterPro" id="IPR039537">
    <property type="entry name" value="Retrotran_Ty1/copia-like"/>
</dbReference>
<dbReference type="SUPFAM" id="SSF53098">
    <property type="entry name" value="Ribonuclease H-like"/>
    <property type="match status" value="1"/>
</dbReference>
<accession>A0AAQ3TI05</accession>
<gene>
    <name evidence="3" type="ORF">U9M48_022080</name>
</gene>
<dbReference type="EMBL" id="CP144749">
    <property type="protein sequence ID" value="WVZ73815.1"/>
    <property type="molecule type" value="Genomic_DNA"/>
</dbReference>
<dbReference type="Gene3D" id="3.30.420.10">
    <property type="entry name" value="Ribonuclease H-like superfamily/Ribonuclease H"/>
    <property type="match status" value="1"/>
</dbReference>
<keyword evidence="4" id="KW-1185">Reference proteome</keyword>
<organism evidence="3 4">
    <name type="scientific">Paspalum notatum var. saurae</name>
    <dbReference type="NCBI Taxonomy" id="547442"/>
    <lineage>
        <taxon>Eukaryota</taxon>
        <taxon>Viridiplantae</taxon>
        <taxon>Streptophyta</taxon>
        <taxon>Embryophyta</taxon>
        <taxon>Tracheophyta</taxon>
        <taxon>Spermatophyta</taxon>
        <taxon>Magnoliopsida</taxon>
        <taxon>Liliopsida</taxon>
        <taxon>Poales</taxon>
        <taxon>Poaceae</taxon>
        <taxon>PACMAD clade</taxon>
        <taxon>Panicoideae</taxon>
        <taxon>Andropogonodae</taxon>
        <taxon>Paspaleae</taxon>
        <taxon>Paspalinae</taxon>
        <taxon>Paspalum</taxon>
    </lineage>
</organism>
<dbReference type="GO" id="GO:0015074">
    <property type="term" value="P:DNA integration"/>
    <property type="evidence" value="ECO:0007669"/>
    <property type="project" value="InterPro"/>
</dbReference>
<dbReference type="Pfam" id="PF25597">
    <property type="entry name" value="SH3_retrovirus"/>
    <property type="match status" value="1"/>
</dbReference>
<sequence>MWLRLLTAKDQAAEAIKEIKARAEMETGKKLRVLRTDRGGEFNSEDFTRYCAGEGVGRHLTAPYSLQQNGVIERRNQTVVGMARSMLKAKGMPAACWGEAVSTAVYILNRSPTKSLENKTPFKAWHGRKPDVAHLRTFECIGHVKVTWPNLAKLEDRSKPMVFLGYEAGSKAYRLYDLVERRVHMLARRRAASWDWARPSDGEAATGGSSSIFTVEYEEFLDGRAVAHGQPKHGVDNGDDEQGGGSPVPGAGEASPATPTGALVRYATPPPDASPYLDAEYEGEPVRFRTVNGIVGNPTPPSLAARALDDELHFSSAEEPPSFAAAE</sequence>
<dbReference type="PANTHER" id="PTHR42648:SF25">
    <property type="entry name" value="RNA-DIRECTED DNA POLYMERASE"/>
    <property type="match status" value="1"/>
</dbReference>
<evidence type="ECO:0000259" key="2">
    <source>
        <dbReference type="PROSITE" id="PS50994"/>
    </source>
</evidence>
<dbReference type="InterPro" id="IPR036397">
    <property type="entry name" value="RNaseH_sf"/>
</dbReference>
<dbReference type="Proteomes" id="UP001341281">
    <property type="component" value="Chromosome 05"/>
</dbReference>
<feature type="region of interest" description="Disordered" evidence="1">
    <location>
        <begin position="228"/>
        <end position="278"/>
    </location>
</feature>
<dbReference type="AlphaFoldDB" id="A0AAQ3TI05"/>
<proteinExistence type="predicted"/>
<dbReference type="InterPro" id="IPR057670">
    <property type="entry name" value="SH3_retrovirus"/>
</dbReference>
<evidence type="ECO:0000313" key="4">
    <source>
        <dbReference type="Proteomes" id="UP001341281"/>
    </source>
</evidence>
<reference evidence="3 4" key="1">
    <citation type="submission" date="2024-02" db="EMBL/GenBank/DDBJ databases">
        <title>High-quality chromosome-scale genome assembly of Pensacola bahiagrass (Paspalum notatum Flugge var. saurae).</title>
        <authorList>
            <person name="Vega J.M."/>
            <person name="Podio M."/>
            <person name="Orjuela J."/>
            <person name="Siena L.A."/>
            <person name="Pessino S.C."/>
            <person name="Combes M.C."/>
            <person name="Mariac C."/>
            <person name="Albertini E."/>
            <person name="Pupilli F."/>
            <person name="Ortiz J.P.A."/>
            <person name="Leblanc O."/>
        </authorList>
    </citation>
    <scope>NUCLEOTIDE SEQUENCE [LARGE SCALE GENOMIC DNA]</scope>
    <source>
        <strain evidence="3">R1</strain>
        <tissue evidence="3">Leaf</tissue>
    </source>
</reference>
<dbReference type="PROSITE" id="PS50994">
    <property type="entry name" value="INTEGRASE"/>
    <property type="match status" value="1"/>
</dbReference>
<dbReference type="PANTHER" id="PTHR42648">
    <property type="entry name" value="TRANSPOSASE, PUTATIVE-RELATED"/>
    <property type="match status" value="1"/>
</dbReference>
<dbReference type="InterPro" id="IPR001584">
    <property type="entry name" value="Integrase_cat-core"/>
</dbReference>
<evidence type="ECO:0000256" key="1">
    <source>
        <dbReference type="SAM" id="MobiDB-lite"/>
    </source>
</evidence>
<name>A0AAQ3TI05_PASNO</name>
<evidence type="ECO:0000313" key="3">
    <source>
        <dbReference type="EMBL" id="WVZ73815.1"/>
    </source>
</evidence>
<feature type="domain" description="Integrase catalytic" evidence="2">
    <location>
        <begin position="1"/>
        <end position="129"/>
    </location>
</feature>
<dbReference type="InterPro" id="IPR012337">
    <property type="entry name" value="RNaseH-like_sf"/>
</dbReference>
<dbReference type="GO" id="GO:0003676">
    <property type="term" value="F:nucleic acid binding"/>
    <property type="evidence" value="ECO:0007669"/>
    <property type="project" value="InterPro"/>
</dbReference>